<name>A0A8K0KF78_LADFU</name>
<sequence>MSQVGSSNPVNLRTESLYVKFDPLYSGVTNISNKNIPLPPNIMANSAGDASNAMTANPPKTKSKDQDNFELRSTPKKEKASEVDNKTLSDTHSKSPVSNVMKPPQAESPVVSPNGCNDQGSRPVSMVGGLLPGGLTMAEVSMARELLARKEAEMEERVAQERLRAEAAEKRAAEAIEREKEALKLVGEKTQVENQMSVIMQEYEKTISRVVAEKEQAKQKWEIEQENLKRERDEALTHLNNVEQAFSDVHRKYERSKTAIEGFKRNEEALTASVAECQANLRKQEQRYEVLKSHAEAQLESANQELESVRRAQQLEITKLRAMLKKTELRLASLEETVEQKEKENQELVAICDELIGKLGAVGVNAE</sequence>
<dbReference type="EMBL" id="KZ308544">
    <property type="protein sequence ID" value="KAG8231238.1"/>
    <property type="molecule type" value="Genomic_DNA"/>
</dbReference>
<dbReference type="Gene3D" id="1.20.5.1700">
    <property type="match status" value="1"/>
</dbReference>
<dbReference type="GO" id="GO:0007052">
    <property type="term" value="P:mitotic spindle organization"/>
    <property type="evidence" value="ECO:0007669"/>
    <property type="project" value="InterPro"/>
</dbReference>
<keyword evidence="5 7" id="KW-0175">Coiled coil</keyword>
<evidence type="ECO:0000256" key="6">
    <source>
        <dbReference type="ARBA" id="ARBA00023212"/>
    </source>
</evidence>
<protein>
    <recommendedName>
        <fullName evidence="9">Transforming acidic coiled-coil-containing protein C-terminal domain-containing protein</fullName>
    </recommendedName>
</protein>
<evidence type="ECO:0000256" key="7">
    <source>
        <dbReference type="SAM" id="Coils"/>
    </source>
</evidence>
<feature type="domain" description="Transforming acidic coiled-coil-containing protein C-terminal" evidence="9">
    <location>
        <begin position="167"/>
        <end position="356"/>
    </location>
</feature>
<evidence type="ECO:0000256" key="2">
    <source>
        <dbReference type="ARBA" id="ARBA00009423"/>
    </source>
</evidence>
<comment type="subcellular location">
    <subcellularLocation>
        <location evidence="1">Cytoplasm</location>
        <location evidence="1">Cytoskeleton</location>
    </subcellularLocation>
</comment>
<accession>A0A8K0KF78</accession>
<evidence type="ECO:0000256" key="4">
    <source>
        <dbReference type="ARBA" id="ARBA00022553"/>
    </source>
</evidence>
<dbReference type="InterPro" id="IPR039915">
    <property type="entry name" value="TACC"/>
</dbReference>
<dbReference type="Proteomes" id="UP000792457">
    <property type="component" value="Unassembled WGS sequence"/>
</dbReference>
<dbReference type="PANTHER" id="PTHR13924:SF10">
    <property type="entry name" value="TRANSFORMING ACIDIC COILED-COIL PROTEIN, ISOFORM K"/>
    <property type="match status" value="1"/>
</dbReference>
<dbReference type="OrthoDB" id="10255048at2759"/>
<dbReference type="FunFam" id="1.20.5.1700:FF:000001">
    <property type="entry name" value="Transforming acidic coiled-coil-containing protein 1 isoform 2"/>
    <property type="match status" value="1"/>
</dbReference>
<organism evidence="10 11">
    <name type="scientific">Ladona fulva</name>
    <name type="common">Scarce chaser dragonfly</name>
    <name type="synonym">Libellula fulva</name>
    <dbReference type="NCBI Taxonomy" id="123851"/>
    <lineage>
        <taxon>Eukaryota</taxon>
        <taxon>Metazoa</taxon>
        <taxon>Ecdysozoa</taxon>
        <taxon>Arthropoda</taxon>
        <taxon>Hexapoda</taxon>
        <taxon>Insecta</taxon>
        <taxon>Pterygota</taxon>
        <taxon>Palaeoptera</taxon>
        <taxon>Odonata</taxon>
        <taxon>Epiprocta</taxon>
        <taxon>Anisoptera</taxon>
        <taxon>Libelluloidea</taxon>
        <taxon>Libellulidae</taxon>
        <taxon>Ladona</taxon>
    </lineage>
</organism>
<reference evidence="10" key="2">
    <citation type="submission" date="2017-10" db="EMBL/GenBank/DDBJ databases">
        <title>Ladona fulva Genome sequencing and assembly.</title>
        <authorList>
            <person name="Murali S."/>
            <person name="Richards S."/>
            <person name="Bandaranaike D."/>
            <person name="Bellair M."/>
            <person name="Blankenburg K."/>
            <person name="Chao H."/>
            <person name="Dinh H."/>
            <person name="Doddapaneni H."/>
            <person name="Dugan-Rocha S."/>
            <person name="Elkadiri S."/>
            <person name="Gnanaolivu R."/>
            <person name="Hernandez B."/>
            <person name="Skinner E."/>
            <person name="Javaid M."/>
            <person name="Lee S."/>
            <person name="Li M."/>
            <person name="Ming W."/>
            <person name="Munidasa M."/>
            <person name="Muniz J."/>
            <person name="Nguyen L."/>
            <person name="Hughes D."/>
            <person name="Osuji N."/>
            <person name="Pu L.-L."/>
            <person name="Puazo M."/>
            <person name="Qu C."/>
            <person name="Quiroz J."/>
            <person name="Raj R."/>
            <person name="Weissenberger G."/>
            <person name="Xin Y."/>
            <person name="Zou X."/>
            <person name="Han Y."/>
            <person name="Worley K."/>
            <person name="Muzny D."/>
            <person name="Gibbs R."/>
        </authorList>
    </citation>
    <scope>NUCLEOTIDE SEQUENCE</scope>
    <source>
        <strain evidence="10">Sampled in the wild</strain>
    </source>
</reference>
<dbReference type="GO" id="GO:0005856">
    <property type="term" value="C:cytoskeleton"/>
    <property type="evidence" value="ECO:0007669"/>
    <property type="project" value="UniProtKB-SubCell"/>
</dbReference>
<dbReference type="GO" id="GO:0005737">
    <property type="term" value="C:cytoplasm"/>
    <property type="evidence" value="ECO:0007669"/>
    <property type="project" value="TreeGrafter"/>
</dbReference>
<gene>
    <name evidence="10" type="ORF">J437_LFUL005912</name>
</gene>
<feature type="compositionally biased region" description="Basic and acidic residues" evidence="8">
    <location>
        <begin position="62"/>
        <end position="93"/>
    </location>
</feature>
<feature type="non-terminal residue" evidence="10">
    <location>
        <position position="367"/>
    </location>
</feature>
<evidence type="ECO:0000313" key="10">
    <source>
        <dbReference type="EMBL" id="KAG8231238.1"/>
    </source>
</evidence>
<feature type="compositionally biased region" description="Polar residues" evidence="8">
    <location>
        <begin position="48"/>
        <end position="60"/>
    </location>
</feature>
<keyword evidence="4" id="KW-0597">Phosphoprotein</keyword>
<keyword evidence="6" id="KW-0206">Cytoskeleton</keyword>
<comment type="caution">
    <text evidence="10">The sequence shown here is derived from an EMBL/GenBank/DDBJ whole genome shotgun (WGS) entry which is preliminary data.</text>
</comment>
<dbReference type="Pfam" id="PF05010">
    <property type="entry name" value="TACC_C"/>
    <property type="match status" value="1"/>
</dbReference>
<dbReference type="InterPro" id="IPR007707">
    <property type="entry name" value="TACC_C"/>
</dbReference>
<proteinExistence type="inferred from homology"/>
<feature type="region of interest" description="Disordered" evidence="8">
    <location>
        <begin position="36"/>
        <end position="112"/>
    </location>
</feature>
<evidence type="ECO:0000259" key="9">
    <source>
        <dbReference type="Pfam" id="PF05010"/>
    </source>
</evidence>
<dbReference type="AlphaFoldDB" id="A0A8K0KF78"/>
<evidence type="ECO:0000256" key="8">
    <source>
        <dbReference type="SAM" id="MobiDB-lite"/>
    </source>
</evidence>
<feature type="coiled-coil region" evidence="7">
    <location>
        <begin position="149"/>
        <end position="358"/>
    </location>
</feature>
<dbReference type="PANTHER" id="PTHR13924">
    <property type="entry name" value="TRANSFORMING ACIDIC COILED-COIL CONTAINING PROTEIN 1/2"/>
    <property type="match status" value="1"/>
</dbReference>
<evidence type="ECO:0000256" key="5">
    <source>
        <dbReference type="ARBA" id="ARBA00023054"/>
    </source>
</evidence>
<keyword evidence="11" id="KW-1185">Reference proteome</keyword>
<comment type="similarity">
    <text evidence="2">Belongs to the TACC family.</text>
</comment>
<evidence type="ECO:0000313" key="11">
    <source>
        <dbReference type="Proteomes" id="UP000792457"/>
    </source>
</evidence>
<evidence type="ECO:0000256" key="1">
    <source>
        <dbReference type="ARBA" id="ARBA00004245"/>
    </source>
</evidence>
<evidence type="ECO:0000256" key="3">
    <source>
        <dbReference type="ARBA" id="ARBA00022490"/>
    </source>
</evidence>
<reference evidence="10" key="1">
    <citation type="submission" date="2013-04" db="EMBL/GenBank/DDBJ databases">
        <authorList>
            <person name="Qu J."/>
            <person name="Murali S.C."/>
            <person name="Bandaranaike D."/>
            <person name="Bellair M."/>
            <person name="Blankenburg K."/>
            <person name="Chao H."/>
            <person name="Dinh H."/>
            <person name="Doddapaneni H."/>
            <person name="Downs B."/>
            <person name="Dugan-Rocha S."/>
            <person name="Elkadiri S."/>
            <person name="Gnanaolivu R.D."/>
            <person name="Hernandez B."/>
            <person name="Javaid M."/>
            <person name="Jayaseelan J.C."/>
            <person name="Lee S."/>
            <person name="Li M."/>
            <person name="Ming W."/>
            <person name="Munidasa M."/>
            <person name="Muniz J."/>
            <person name="Nguyen L."/>
            <person name="Ongeri F."/>
            <person name="Osuji N."/>
            <person name="Pu L.-L."/>
            <person name="Puazo M."/>
            <person name="Qu C."/>
            <person name="Quiroz J."/>
            <person name="Raj R."/>
            <person name="Weissenberger G."/>
            <person name="Xin Y."/>
            <person name="Zou X."/>
            <person name="Han Y."/>
            <person name="Richards S."/>
            <person name="Worley K."/>
            <person name="Muzny D."/>
            <person name="Gibbs R."/>
        </authorList>
    </citation>
    <scope>NUCLEOTIDE SEQUENCE</scope>
    <source>
        <strain evidence="10">Sampled in the wild</strain>
    </source>
</reference>
<keyword evidence="3" id="KW-0963">Cytoplasm</keyword>